<accession>X1BRS2</accession>
<dbReference type="EMBL" id="BART01014275">
    <property type="protein sequence ID" value="GAG86873.1"/>
    <property type="molecule type" value="Genomic_DNA"/>
</dbReference>
<dbReference type="InterPro" id="IPR036661">
    <property type="entry name" value="Luciferase-like_sf"/>
</dbReference>
<dbReference type="AlphaFoldDB" id="X1BRS2"/>
<reference evidence="2" key="1">
    <citation type="journal article" date="2014" name="Front. Microbiol.">
        <title>High frequency of phylogenetically diverse reductive dehalogenase-homologous genes in deep subseafloor sedimentary metagenomes.</title>
        <authorList>
            <person name="Kawai M."/>
            <person name="Futagami T."/>
            <person name="Toyoda A."/>
            <person name="Takaki Y."/>
            <person name="Nishi S."/>
            <person name="Hori S."/>
            <person name="Arai W."/>
            <person name="Tsubouchi T."/>
            <person name="Morono Y."/>
            <person name="Uchiyama I."/>
            <person name="Ito T."/>
            <person name="Fujiyama A."/>
            <person name="Inagaki F."/>
            <person name="Takami H."/>
        </authorList>
    </citation>
    <scope>NUCLEOTIDE SEQUENCE</scope>
    <source>
        <strain evidence="2">Expedition CK06-06</strain>
    </source>
</reference>
<dbReference type="SUPFAM" id="SSF51679">
    <property type="entry name" value="Bacterial luciferase-like"/>
    <property type="match status" value="1"/>
</dbReference>
<comment type="caution">
    <text evidence="2">The sequence shown here is derived from an EMBL/GenBank/DDBJ whole genome shotgun (WGS) entry which is preliminary data.</text>
</comment>
<evidence type="ECO:0000259" key="1">
    <source>
        <dbReference type="Pfam" id="PF00296"/>
    </source>
</evidence>
<feature type="domain" description="Luciferase-like" evidence="1">
    <location>
        <begin position="1"/>
        <end position="96"/>
    </location>
</feature>
<dbReference type="Pfam" id="PF00296">
    <property type="entry name" value="Bac_luciferase"/>
    <property type="match status" value="1"/>
</dbReference>
<evidence type="ECO:0000313" key="2">
    <source>
        <dbReference type="EMBL" id="GAG86873.1"/>
    </source>
</evidence>
<feature type="non-terminal residue" evidence="2">
    <location>
        <position position="169"/>
    </location>
</feature>
<dbReference type="InterPro" id="IPR011251">
    <property type="entry name" value="Luciferase-like_dom"/>
</dbReference>
<sequence length="169" mass="19136">GRLILGVGLGAPDYDFVTFAEDFDSSIRAKKLDEGLDVLLGFLSGKDFSYEGDYYQIKNVKFIPAPVNKKIPIWVAGMWPNKKPFHRAARYDGVFPISINYTQQLTPDDVRDVLDFMSMHHKITPNYDVVISGNTPKNRSDAIDIIKSYEKVGVTWWCENINLLGSKKS</sequence>
<dbReference type="Gene3D" id="3.20.20.30">
    <property type="entry name" value="Luciferase-like domain"/>
    <property type="match status" value="1"/>
</dbReference>
<proteinExistence type="predicted"/>
<protein>
    <recommendedName>
        <fullName evidence="1">Luciferase-like domain-containing protein</fullName>
    </recommendedName>
</protein>
<dbReference type="GO" id="GO:0016705">
    <property type="term" value="F:oxidoreductase activity, acting on paired donors, with incorporation or reduction of molecular oxygen"/>
    <property type="evidence" value="ECO:0007669"/>
    <property type="project" value="InterPro"/>
</dbReference>
<feature type="non-terminal residue" evidence="2">
    <location>
        <position position="1"/>
    </location>
</feature>
<name>X1BRS2_9ZZZZ</name>
<organism evidence="2">
    <name type="scientific">marine sediment metagenome</name>
    <dbReference type="NCBI Taxonomy" id="412755"/>
    <lineage>
        <taxon>unclassified sequences</taxon>
        <taxon>metagenomes</taxon>
        <taxon>ecological metagenomes</taxon>
    </lineage>
</organism>
<gene>
    <name evidence="2" type="ORF">S01H4_28603</name>
</gene>